<comment type="caution">
    <text evidence="1">The sequence shown here is derived from an EMBL/GenBank/DDBJ whole genome shotgun (WGS) entry which is preliminary data.</text>
</comment>
<sequence>MDPVSCVNPIYQGYLYNNRWAITDFWTRANTLDAAIHFVNAAYSKWPAQAQQWRDGMATRLGTGTQPQTEDQFFQPMLDNVGVWDDDFAWCGLASLSAYDFLRAYDLSGGHNHAAVYLDIAQTCWLRMVGTGYDLATEVMPVPHGCRNSSASASSNPMGIKNTVTNAGFFLLSLRLYNTLKTATPQKTAAAQGYLKMAYAQYQWFSRWFTEPNLSKYQYLKLVTFNKGVMGGLVNERPLPDGIYNSLDNPPYEPGCAWSGDQGLILAALAGMLQIADELALYVQAHVDPTFDKTAFTTDVTTWIRQIAQGVQQLLVGADGIVREAPFKALMSNDSMTGFVFSKDYVSGRGVLLRCLAFPEVKTALSAAGVSFDDNLNKTANAVCASLEPGPANQVDVTFGVEDADFQAAFKSYWQFGDGPIGWTFDTSQGALVDTIVQAVGLDAIGAAIPLQ</sequence>
<dbReference type="Gene3D" id="1.50.10.20">
    <property type="match status" value="1"/>
</dbReference>
<dbReference type="EMBL" id="JBHUCO010000069">
    <property type="protein sequence ID" value="MFD1523724.1"/>
    <property type="molecule type" value="Genomic_DNA"/>
</dbReference>
<organism evidence="1 2">
    <name type="scientific">Pseudonocardia yunnanensis</name>
    <dbReference type="NCBI Taxonomy" id="58107"/>
    <lineage>
        <taxon>Bacteria</taxon>
        <taxon>Bacillati</taxon>
        <taxon>Actinomycetota</taxon>
        <taxon>Actinomycetes</taxon>
        <taxon>Pseudonocardiales</taxon>
        <taxon>Pseudonocardiaceae</taxon>
        <taxon>Pseudonocardia</taxon>
    </lineage>
</organism>
<gene>
    <name evidence="1" type="ORF">ACFSJD_40005</name>
</gene>
<evidence type="ECO:0008006" key="3">
    <source>
        <dbReference type="Google" id="ProtNLM"/>
    </source>
</evidence>
<dbReference type="Proteomes" id="UP001597114">
    <property type="component" value="Unassembled WGS sequence"/>
</dbReference>
<dbReference type="RefSeq" id="WP_344723333.1">
    <property type="nucleotide sequence ID" value="NZ_BAAAUS010000019.1"/>
</dbReference>
<evidence type="ECO:0000313" key="2">
    <source>
        <dbReference type="Proteomes" id="UP001597114"/>
    </source>
</evidence>
<evidence type="ECO:0000313" key="1">
    <source>
        <dbReference type="EMBL" id="MFD1523724.1"/>
    </source>
</evidence>
<name>A0ABW4FBG5_9PSEU</name>
<accession>A0ABW4FBG5</accession>
<proteinExistence type="predicted"/>
<protein>
    <recommendedName>
        <fullName evidence="3">Glycosyl hydrolase</fullName>
    </recommendedName>
</protein>
<keyword evidence="2" id="KW-1185">Reference proteome</keyword>
<reference evidence="2" key="1">
    <citation type="journal article" date="2019" name="Int. J. Syst. Evol. Microbiol.">
        <title>The Global Catalogue of Microorganisms (GCM) 10K type strain sequencing project: providing services to taxonomists for standard genome sequencing and annotation.</title>
        <authorList>
            <consortium name="The Broad Institute Genomics Platform"/>
            <consortium name="The Broad Institute Genome Sequencing Center for Infectious Disease"/>
            <person name="Wu L."/>
            <person name="Ma J."/>
        </authorList>
    </citation>
    <scope>NUCLEOTIDE SEQUENCE [LARGE SCALE GENOMIC DNA]</scope>
    <source>
        <strain evidence="2">CCM 7043</strain>
    </source>
</reference>